<proteinExistence type="predicted"/>
<keyword evidence="2" id="KW-1185">Reference proteome</keyword>
<dbReference type="Proteomes" id="UP000297910">
    <property type="component" value="Unassembled WGS sequence"/>
</dbReference>
<name>A0A4Z1EIN4_9HELO</name>
<evidence type="ECO:0000313" key="1">
    <source>
        <dbReference type="EMBL" id="TGO10233.1"/>
    </source>
</evidence>
<reference evidence="1 2" key="1">
    <citation type="submission" date="2017-12" db="EMBL/GenBank/DDBJ databases">
        <title>Comparative genomics of Botrytis spp.</title>
        <authorList>
            <person name="Valero-Jimenez C.A."/>
            <person name="Tapia P."/>
            <person name="Veloso J."/>
            <person name="Silva-Moreno E."/>
            <person name="Staats M."/>
            <person name="Valdes J.H."/>
            <person name="Van Kan J.A.L."/>
        </authorList>
    </citation>
    <scope>NUCLEOTIDE SEQUENCE [LARGE SCALE GENOMIC DNA]</scope>
    <source>
        <strain evidence="1 2">Bp0003</strain>
    </source>
</reference>
<dbReference type="AlphaFoldDB" id="A0A4Z1EIN4"/>
<protein>
    <submittedName>
        <fullName evidence="1">Uncharacterized protein</fullName>
    </submittedName>
</protein>
<comment type="caution">
    <text evidence="1">The sequence shown here is derived from an EMBL/GenBank/DDBJ whole genome shotgun (WGS) entry which is preliminary data.</text>
</comment>
<evidence type="ECO:0000313" key="2">
    <source>
        <dbReference type="Proteomes" id="UP000297910"/>
    </source>
</evidence>
<sequence>MASSGASTISIIEALTLDGISEFLPVAKRKIQEYIDIIAESTASARLEEGNARSTIALYKSFTAERQRQYKHLLDSLARVLDKMIACREKGEKDMHGFMEESINMEKACMKRIEDLMKKGEIGKNI</sequence>
<accession>A0A4Z1EIN4</accession>
<dbReference type="EMBL" id="PQXI01001044">
    <property type="protein sequence ID" value="TGO10233.1"/>
    <property type="molecule type" value="Genomic_DNA"/>
</dbReference>
<gene>
    <name evidence="1" type="ORF">BPAE_1047g00010</name>
</gene>
<organism evidence="1 2">
    <name type="scientific">Botrytis paeoniae</name>
    <dbReference type="NCBI Taxonomy" id="278948"/>
    <lineage>
        <taxon>Eukaryota</taxon>
        <taxon>Fungi</taxon>
        <taxon>Dikarya</taxon>
        <taxon>Ascomycota</taxon>
        <taxon>Pezizomycotina</taxon>
        <taxon>Leotiomycetes</taxon>
        <taxon>Helotiales</taxon>
        <taxon>Sclerotiniaceae</taxon>
        <taxon>Botrytis</taxon>
    </lineage>
</organism>